<proteinExistence type="predicted"/>
<evidence type="ECO:0000313" key="1">
    <source>
        <dbReference type="EMBL" id="CEM40609.1"/>
    </source>
</evidence>
<protein>
    <submittedName>
        <fullName evidence="1">Uncharacterized protein</fullName>
    </submittedName>
</protein>
<dbReference type="EMBL" id="CDMZ01002072">
    <property type="protein sequence ID" value="CEM40609.1"/>
    <property type="molecule type" value="Genomic_DNA"/>
</dbReference>
<reference evidence="1" key="1">
    <citation type="submission" date="2014-11" db="EMBL/GenBank/DDBJ databases">
        <authorList>
            <person name="Otto D Thomas"/>
            <person name="Naeem Raeece"/>
        </authorList>
    </citation>
    <scope>NUCLEOTIDE SEQUENCE</scope>
</reference>
<accession>A0A0G4H9L0</accession>
<name>A0A0G4H9L0_9ALVE</name>
<dbReference type="AlphaFoldDB" id="A0A0G4H9L0"/>
<dbReference type="PhylomeDB" id="A0A0G4H9L0"/>
<sequence length="181" mass="20617">MADAQVRSPRVFWYADHIERRVTEFQLAHRHRDPEQLIDVRVERHIFESRGLEEPPDPAMMPRAIDAALLRACATGLPRTIETLLKYGANPRVNFVGDERDSSVRIPAGCDPFCRSAVMALQRISGLGVRLAADFTRHFACARNVLRGGGIRAVFWIISQRGFQILETFLMKLGLHLRREI</sequence>
<gene>
    <name evidence="1" type="ORF">Cvel_5991</name>
</gene>
<dbReference type="VEuPathDB" id="CryptoDB:Cvel_5991"/>
<organism evidence="1">
    <name type="scientific">Chromera velia CCMP2878</name>
    <dbReference type="NCBI Taxonomy" id="1169474"/>
    <lineage>
        <taxon>Eukaryota</taxon>
        <taxon>Sar</taxon>
        <taxon>Alveolata</taxon>
        <taxon>Colpodellida</taxon>
        <taxon>Chromeraceae</taxon>
        <taxon>Chromera</taxon>
    </lineage>
</organism>